<dbReference type="Pfam" id="PF08279">
    <property type="entry name" value="HTH_11"/>
    <property type="match status" value="1"/>
</dbReference>
<dbReference type="Pfam" id="PF13280">
    <property type="entry name" value="WYL"/>
    <property type="match status" value="1"/>
</dbReference>
<dbReference type="InterPro" id="IPR013196">
    <property type="entry name" value="HTH_11"/>
</dbReference>
<feature type="region of interest" description="Disordered" evidence="1">
    <location>
        <begin position="227"/>
        <end position="246"/>
    </location>
</feature>
<evidence type="ECO:0000313" key="4">
    <source>
        <dbReference type="EMBL" id="GLQ18604.1"/>
    </source>
</evidence>
<proteinExistence type="predicted"/>
<dbReference type="InterPro" id="IPR036388">
    <property type="entry name" value="WH-like_DNA-bd_sf"/>
</dbReference>
<dbReference type="RefSeq" id="WP_284365629.1">
    <property type="nucleotide sequence ID" value="NZ_BSNI01000002.1"/>
</dbReference>
<dbReference type="InterPro" id="IPR051534">
    <property type="entry name" value="CBASS_pafABC_assoc_protein"/>
</dbReference>
<feature type="compositionally biased region" description="Basic and acidic residues" evidence="1">
    <location>
        <begin position="233"/>
        <end position="246"/>
    </location>
</feature>
<reference evidence="4" key="1">
    <citation type="journal article" date="2014" name="Int. J. Syst. Evol. Microbiol.">
        <title>Complete genome of a new Firmicutes species belonging to the dominant human colonic microbiota ('Ruminococcus bicirculans') reveals two chromosomes and a selective capacity to utilize plant glucans.</title>
        <authorList>
            <consortium name="NISC Comparative Sequencing Program"/>
            <person name="Wegmann U."/>
            <person name="Louis P."/>
            <person name="Goesmann A."/>
            <person name="Henrissat B."/>
            <person name="Duncan S.H."/>
            <person name="Flint H.J."/>
        </authorList>
    </citation>
    <scope>NUCLEOTIDE SEQUENCE</scope>
    <source>
        <strain evidence="4">NBRC 107169</strain>
    </source>
</reference>
<reference evidence="4" key="2">
    <citation type="submission" date="2023-01" db="EMBL/GenBank/DDBJ databases">
        <title>Draft genome sequence of Maritalea porphyrae strain NBRC 107169.</title>
        <authorList>
            <person name="Sun Q."/>
            <person name="Mori K."/>
        </authorList>
    </citation>
    <scope>NUCLEOTIDE SEQUENCE</scope>
    <source>
        <strain evidence="4">NBRC 107169</strain>
    </source>
</reference>
<comment type="caution">
    <text evidence="4">The sequence shown here is derived from an EMBL/GenBank/DDBJ whole genome shotgun (WGS) entry which is preliminary data.</text>
</comment>
<name>A0ABQ5UTJ1_9HYPH</name>
<dbReference type="PROSITE" id="PS52050">
    <property type="entry name" value="WYL"/>
    <property type="match status" value="1"/>
</dbReference>
<dbReference type="InterPro" id="IPR036390">
    <property type="entry name" value="WH_DNA-bd_sf"/>
</dbReference>
<organism evidence="4 5">
    <name type="scientific">Maritalea porphyrae</name>
    <dbReference type="NCBI Taxonomy" id="880732"/>
    <lineage>
        <taxon>Bacteria</taxon>
        <taxon>Pseudomonadati</taxon>
        <taxon>Pseudomonadota</taxon>
        <taxon>Alphaproteobacteria</taxon>
        <taxon>Hyphomicrobiales</taxon>
        <taxon>Devosiaceae</taxon>
        <taxon>Maritalea</taxon>
    </lineage>
</organism>
<evidence type="ECO:0000259" key="2">
    <source>
        <dbReference type="Pfam" id="PF08279"/>
    </source>
</evidence>
<keyword evidence="5" id="KW-1185">Reference proteome</keyword>
<dbReference type="PANTHER" id="PTHR34580">
    <property type="match status" value="1"/>
</dbReference>
<evidence type="ECO:0000256" key="1">
    <source>
        <dbReference type="SAM" id="MobiDB-lite"/>
    </source>
</evidence>
<keyword evidence="4" id="KW-0238">DNA-binding</keyword>
<accession>A0ABQ5UTJ1</accession>
<protein>
    <submittedName>
        <fullName evidence="4">DNA-binding protein</fullName>
    </submittedName>
</protein>
<dbReference type="InterPro" id="IPR026881">
    <property type="entry name" value="WYL_dom"/>
</dbReference>
<dbReference type="Gene3D" id="1.10.10.10">
    <property type="entry name" value="Winged helix-like DNA-binding domain superfamily/Winged helix DNA-binding domain"/>
    <property type="match status" value="1"/>
</dbReference>
<dbReference type="GO" id="GO:0003677">
    <property type="term" value="F:DNA binding"/>
    <property type="evidence" value="ECO:0007669"/>
    <property type="project" value="UniProtKB-KW"/>
</dbReference>
<dbReference type="PANTHER" id="PTHR34580:SF3">
    <property type="entry name" value="PROTEIN PAFB"/>
    <property type="match status" value="1"/>
</dbReference>
<dbReference type="SUPFAM" id="SSF46785">
    <property type="entry name" value="Winged helix' DNA-binding domain"/>
    <property type="match status" value="1"/>
</dbReference>
<dbReference type="EMBL" id="BSNI01000002">
    <property type="protein sequence ID" value="GLQ18604.1"/>
    <property type="molecule type" value="Genomic_DNA"/>
</dbReference>
<evidence type="ECO:0000313" key="5">
    <source>
        <dbReference type="Proteomes" id="UP001161405"/>
    </source>
</evidence>
<dbReference type="Proteomes" id="UP001161405">
    <property type="component" value="Unassembled WGS sequence"/>
</dbReference>
<sequence length="246" mass="28380">MRRADRLLQIVQILRRSNGQPVSAGQIAQELEVAKRTIYRDMVALESINVPVRGEAGVGYVLEGGLDLPPLIFNSTELETLMLGARWVEVHGDLDQQLAAKDVVAKIAAVLPQELREEFFGVSLYAPAKTKQRYEGHVSSHELRKALKAERVVELEYTDEQGRLSARRVWPISIGYFDFKRLMLCWCEQREAFRAFRADRISKLEVLNERIPKSRAALKKLWWEEEQSNPRRTQIDKAFSDEMTRR</sequence>
<evidence type="ECO:0000259" key="3">
    <source>
        <dbReference type="Pfam" id="PF13280"/>
    </source>
</evidence>
<feature type="domain" description="WYL" evidence="3">
    <location>
        <begin position="142"/>
        <end position="206"/>
    </location>
</feature>
<feature type="domain" description="Helix-turn-helix type 11" evidence="2">
    <location>
        <begin position="6"/>
        <end position="60"/>
    </location>
</feature>
<gene>
    <name evidence="4" type="ORF">GCM10007879_28530</name>
</gene>